<evidence type="ECO:0000256" key="1">
    <source>
        <dbReference type="SAM" id="Phobius"/>
    </source>
</evidence>
<dbReference type="PANTHER" id="PTHR34473:SF2">
    <property type="entry name" value="UPF0699 TRANSMEMBRANE PROTEIN YDBT"/>
    <property type="match status" value="1"/>
</dbReference>
<dbReference type="Pfam" id="PF03703">
    <property type="entry name" value="bPH_2"/>
    <property type="match status" value="2"/>
</dbReference>
<feature type="domain" description="YdbS-like PH" evidence="2">
    <location>
        <begin position="393"/>
        <end position="467"/>
    </location>
</feature>
<evidence type="ECO:0000313" key="3">
    <source>
        <dbReference type="EMBL" id="MBB5512707.1"/>
    </source>
</evidence>
<comment type="caution">
    <text evidence="3">The sequence shown here is derived from an EMBL/GenBank/DDBJ whole genome shotgun (WGS) entry which is preliminary data.</text>
</comment>
<sequence>MTEENWNRVHPVSPFVRGWVLVAGAIYIYVQNVLNSAIDGHVNSNIFALPTEVLWPVVGIAAALLTVIVGGFYLSWRFTQYQVTDEHVRVRTGVLFRQNRQARIDRVQAIDIVQPLLARIFGLAELKFEVADSGDSAMSLSYLKYKDAQALRSAILTRAAGLRTQATTPAPDPDATIAADETGAASSYSLENPLTEPVPETVVATTPVGRLIGSSLLNSTLLSVVGAIGVPFIVAGVWLNEPITLVALVPAGLSAGALLWSELNKGFAFTASSSPDGLRLKYGLTDTSHQTIPPGRIQAIRVESPWLWRLFGWHRITANVAGYGLDNAVQRSVLLRVGSLDDVYAVLPIVLPDPGTENPRAVLEKGLQEVPDEGGSDFTQSPRRAAWLSPLTYKRQGYLSTDTSIVIRGGRLTRHVTYVPHERTQGVLLQQGPIARRVGVADVELASTMGMVRARVKQMDVKDARHLFLMQADKAATARRLHDRNQWLIEEQHHE</sequence>
<evidence type="ECO:0000313" key="4">
    <source>
        <dbReference type="Proteomes" id="UP000580797"/>
    </source>
</evidence>
<dbReference type="PIRSF" id="PIRSF026631">
    <property type="entry name" value="UCP026631"/>
    <property type="match status" value="1"/>
</dbReference>
<dbReference type="EMBL" id="JACHDR010000001">
    <property type="protein sequence ID" value="MBB5512707.1"/>
    <property type="molecule type" value="Genomic_DNA"/>
</dbReference>
<keyword evidence="1" id="KW-0472">Membrane</keyword>
<dbReference type="AlphaFoldDB" id="A0A7W8WZY0"/>
<feature type="transmembrane region" description="Helical" evidence="1">
    <location>
        <begin position="12"/>
        <end position="30"/>
    </location>
</feature>
<evidence type="ECO:0000259" key="2">
    <source>
        <dbReference type="Pfam" id="PF03703"/>
    </source>
</evidence>
<reference evidence="3 4" key="1">
    <citation type="submission" date="2020-08" db="EMBL/GenBank/DDBJ databases">
        <title>Sequencing the genomes of 1000 actinobacteria strains.</title>
        <authorList>
            <person name="Klenk H.-P."/>
        </authorList>
    </citation>
    <scope>NUCLEOTIDE SEQUENCE [LARGE SCALE GENOMIC DNA]</scope>
    <source>
        <strain evidence="3 4">DSM 105783</strain>
    </source>
</reference>
<keyword evidence="1" id="KW-1133">Transmembrane helix</keyword>
<gene>
    <name evidence="3" type="ORF">HD598_001394</name>
</gene>
<feature type="transmembrane region" description="Helical" evidence="1">
    <location>
        <begin position="220"/>
        <end position="239"/>
    </location>
</feature>
<protein>
    <submittedName>
        <fullName evidence="3">Putative membrane protein</fullName>
    </submittedName>
</protein>
<dbReference type="InterPro" id="IPR014529">
    <property type="entry name" value="UCP026631"/>
</dbReference>
<dbReference type="PANTHER" id="PTHR34473">
    <property type="entry name" value="UPF0699 TRANSMEMBRANE PROTEIN YDBS"/>
    <property type="match status" value="1"/>
</dbReference>
<dbReference type="RefSeq" id="WP_183664773.1">
    <property type="nucleotide sequence ID" value="NZ_BAAARH010000013.1"/>
</dbReference>
<dbReference type="Proteomes" id="UP000580797">
    <property type="component" value="Unassembled WGS sequence"/>
</dbReference>
<dbReference type="InterPro" id="IPR005182">
    <property type="entry name" value="YdbS-like_PH"/>
</dbReference>
<feature type="domain" description="YdbS-like PH" evidence="2">
    <location>
        <begin position="76"/>
        <end position="154"/>
    </location>
</feature>
<organism evidence="3 4">
    <name type="scientific">Neomicrococcus aestuarii</name>
    <dbReference type="NCBI Taxonomy" id="556325"/>
    <lineage>
        <taxon>Bacteria</taxon>
        <taxon>Bacillati</taxon>
        <taxon>Actinomycetota</taxon>
        <taxon>Actinomycetes</taxon>
        <taxon>Micrococcales</taxon>
        <taxon>Micrococcaceae</taxon>
        <taxon>Neomicrococcus</taxon>
    </lineage>
</organism>
<name>A0A7W8WZY0_9MICC</name>
<accession>A0A7W8WZY0</accession>
<feature type="transmembrane region" description="Helical" evidence="1">
    <location>
        <begin position="53"/>
        <end position="74"/>
    </location>
</feature>
<keyword evidence="1" id="KW-0812">Transmembrane</keyword>
<proteinExistence type="predicted"/>